<dbReference type="CDD" id="cd01449">
    <property type="entry name" value="TST_Repeat_2"/>
    <property type="match status" value="1"/>
</dbReference>
<dbReference type="CDD" id="cd01448">
    <property type="entry name" value="TST_Repeat_1"/>
    <property type="match status" value="1"/>
</dbReference>
<dbReference type="Gene3D" id="3.40.250.10">
    <property type="entry name" value="Rhodanese-like domain"/>
    <property type="match status" value="2"/>
</dbReference>
<evidence type="ECO:0000256" key="3">
    <source>
        <dbReference type="ARBA" id="ARBA00022679"/>
    </source>
</evidence>
<dbReference type="InterPro" id="IPR036873">
    <property type="entry name" value="Rhodanese-like_dom_sf"/>
</dbReference>
<reference evidence="8" key="1">
    <citation type="submission" date="2021-02" db="EMBL/GenBank/DDBJ databases">
        <title>Genome sequence of Rhodospirillales sp. strain TMPK1 isolated from soil.</title>
        <authorList>
            <person name="Nakai R."/>
            <person name="Kusada H."/>
            <person name="Tamaki H."/>
        </authorList>
    </citation>
    <scope>NUCLEOTIDE SEQUENCE</scope>
    <source>
        <strain evidence="8">TMPK1</strain>
    </source>
</reference>
<dbReference type="InterPro" id="IPR045078">
    <property type="entry name" value="TST/MPST-like"/>
</dbReference>
<dbReference type="NCBIfam" id="NF008557">
    <property type="entry name" value="PRK11493.1"/>
    <property type="match status" value="1"/>
</dbReference>
<dbReference type="SUPFAM" id="SSF52821">
    <property type="entry name" value="Rhodanese/Cell cycle control phosphatase"/>
    <property type="match status" value="2"/>
</dbReference>
<gene>
    <name evidence="8" type="ORF">TMPK1_06010</name>
</gene>
<dbReference type="FunFam" id="3.40.250.10:FF:000001">
    <property type="entry name" value="Sulfurtransferase"/>
    <property type="match status" value="1"/>
</dbReference>
<evidence type="ECO:0000259" key="7">
    <source>
        <dbReference type="PROSITE" id="PS50206"/>
    </source>
</evidence>
<dbReference type="GO" id="GO:0016784">
    <property type="term" value="F:3-mercaptopyruvate sulfurtransferase activity"/>
    <property type="evidence" value="ECO:0007669"/>
    <property type="project" value="UniProtKB-EC"/>
</dbReference>
<dbReference type="InterPro" id="IPR001307">
    <property type="entry name" value="Thiosulphate_STrfase_CS"/>
</dbReference>
<keyword evidence="9" id="KW-1185">Reference proteome</keyword>
<evidence type="ECO:0000256" key="5">
    <source>
        <dbReference type="ARBA" id="ARBA00051793"/>
    </source>
</evidence>
<dbReference type="Proteomes" id="UP000681075">
    <property type="component" value="Unassembled WGS sequence"/>
</dbReference>
<feature type="domain" description="Rhodanese" evidence="7">
    <location>
        <begin position="166"/>
        <end position="281"/>
    </location>
</feature>
<dbReference type="InterPro" id="IPR001763">
    <property type="entry name" value="Rhodanese-like_dom"/>
</dbReference>
<dbReference type="SMART" id="SM00450">
    <property type="entry name" value="RHOD"/>
    <property type="match status" value="2"/>
</dbReference>
<dbReference type="Pfam" id="PF00581">
    <property type="entry name" value="Rhodanese"/>
    <property type="match status" value="2"/>
</dbReference>
<accession>A0A8S8X7H8</accession>
<organism evidence="8 9">
    <name type="scientific">Roseiterribacter gracilis</name>
    <dbReference type="NCBI Taxonomy" id="2812848"/>
    <lineage>
        <taxon>Bacteria</taxon>
        <taxon>Pseudomonadati</taxon>
        <taxon>Pseudomonadota</taxon>
        <taxon>Alphaproteobacteria</taxon>
        <taxon>Rhodospirillales</taxon>
        <taxon>Roseiterribacteraceae</taxon>
        <taxon>Roseiterribacter</taxon>
    </lineage>
</organism>
<dbReference type="GO" id="GO:0005737">
    <property type="term" value="C:cytoplasm"/>
    <property type="evidence" value="ECO:0007669"/>
    <property type="project" value="UniProtKB-SubCell"/>
</dbReference>
<name>A0A8S8X7H8_9PROT</name>
<dbReference type="EMBL" id="BOPV01000001">
    <property type="protein sequence ID" value="GIL38364.1"/>
    <property type="molecule type" value="Genomic_DNA"/>
</dbReference>
<comment type="caution">
    <text evidence="8">The sequence shown here is derived from an EMBL/GenBank/DDBJ whole genome shotgun (WGS) entry which is preliminary data.</text>
</comment>
<dbReference type="PROSITE" id="PS00380">
    <property type="entry name" value="RHODANESE_1"/>
    <property type="match status" value="1"/>
</dbReference>
<evidence type="ECO:0000256" key="2">
    <source>
        <dbReference type="ARBA" id="ARBA00022490"/>
    </source>
</evidence>
<proteinExistence type="predicted"/>
<evidence type="ECO:0000256" key="4">
    <source>
        <dbReference type="ARBA" id="ARBA00022737"/>
    </source>
</evidence>
<dbReference type="PANTHER" id="PTHR11364:SF27">
    <property type="entry name" value="SULFURTRANSFERASE"/>
    <property type="match status" value="1"/>
</dbReference>
<dbReference type="PROSITE" id="PS50206">
    <property type="entry name" value="RHODANESE_3"/>
    <property type="match status" value="2"/>
</dbReference>
<dbReference type="GO" id="GO:0004792">
    <property type="term" value="F:thiosulfate-cyanide sulfurtransferase activity"/>
    <property type="evidence" value="ECO:0007669"/>
    <property type="project" value="InterPro"/>
</dbReference>
<keyword evidence="4" id="KW-0677">Repeat</keyword>
<comment type="subcellular location">
    <subcellularLocation>
        <location evidence="1">Cytoplasm</location>
    </subcellularLocation>
</comment>
<dbReference type="PANTHER" id="PTHR11364">
    <property type="entry name" value="THIOSULFATE SULFERTANSFERASE"/>
    <property type="match status" value="1"/>
</dbReference>
<dbReference type="FunFam" id="3.40.250.10:FF:000015">
    <property type="entry name" value="Sulfurtransferase"/>
    <property type="match status" value="1"/>
</dbReference>
<feature type="domain" description="Rhodanese" evidence="7">
    <location>
        <begin position="15"/>
        <end position="134"/>
    </location>
</feature>
<protein>
    <recommendedName>
        <fullName evidence="6">Sulfurtransferase</fullName>
    </recommendedName>
</protein>
<keyword evidence="2" id="KW-0963">Cytoplasm</keyword>
<dbReference type="PROSITE" id="PS00683">
    <property type="entry name" value="RHODANESE_2"/>
    <property type="match status" value="1"/>
</dbReference>
<comment type="catalytic activity">
    <reaction evidence="5">
        <text>2-oxo-3-sulfanylpropanoate + [thioredoxin]-dithiol = [thioredoxin]-disulfide + hydrogen sulfide + pyruvate + H(+)</text>
        <dbReference type="Rhea" id="RHEA:21740"/>
        <dbReference type="Rhea" id="RHEA-COMP:10698"/>
        <dbReference type="Rhea" id="RHEA-COMP:10700"/>
        <dbReference type="ChEBI" id="CHEBI:15361"/>
        <dbReference type="ChEBI" id="CHEBI:15378"/>
        <dbReference type="ChEBI" id="CHEBI:29919"/>
        <dbReference type="ChEBI" id="CHEBI:29950"/>
        <dbReference type="ChEBI" id="CHEBI:50058"/>
        <dbReference type="ChEBI" id="CHEBI:57678"/>
        <dbReference type="EC" id="2.8.1.2"/>
    </reaction>
    <physiologicalReaction direction="left-to-right" evidence="5">
        <dbReference type="Rhea" id="RHEA:21741"/>
    </physiologicalReaction>
</comment>
<dbReference type="RefSeq" id="WP_420241352.1">
    <property type="nucleotide sequence ID" value="NZ_BOPV01000001.1"/>
</dbReference>
<evidence type="ECO:0000313" key="9">
    <source>
        <dbReference type="Proteomes" id="UP000681075"/>
    </source>
</evidence>
<sequence length="286" mass="30695">MQALVSTDWLDTHLRDADLVLLDASSNSPGMSGPPVRERFLDAHLPGAAFFDIEEIKDKNSPYPHMLPTEDAFATYASALGIGRDTLVVAYDQSGIASAAARCWWMFRFFGHDRVAILDGGMPKWLAEGRKTERGEAAQAKPRNFTATARPALVRSINDVAKNIACGGTELLVDARSAGRFEATAPEPWANGRAGHIPGSVNLPFTDLIDPNTKTMLPRDQLAARLAKAGIEPNRPIIASCGSGVTACVIALALHLVHHENVAVFDGSWAEWGSRTDLPLETGAAS</sequence>
<keyword evidence="3 6" id="KW-0808">Transferase</keyword>
<evidence type="ECO:0000256" key="6">
    <source>
        <dbReference type="RuleBase" id="RU000507"/>
    </source>
</evidence>
<dbReference type="AlphaFoldDB" id="A0A8S8X7H8"/>
<evidence type="ECO:0000256" key="1">
    <source>
        <dbReference type="ARBA" id="ARBA00004496"/>
    </source>
</evidence>
<evidence type="ECO:0000313" key="8">
    <source>
        <dbReference type="EMBL" id="GIL38364.1"/>
    </source>
</evidence>